<name>A0ACB7UQY0_DIOAL</name>
<proteinExistence type="predicted"/>
<dbReference type="EMBL" id="CM037024">
    <property type="protein sequence ID" value="KAH7663041.1"/>
    <property type="molecule type" value="Genomic_DNA"/>
</dbReference>
<protein>
    <submittedName>
        <fullName evidence="1">E3 ubiquitin-protein ligase RFWD3 protein</fullName>
    </submittedName>
</protein>
<evidence type="ECO:0000313" key="1">
    <source>
        <dbReference type="EMBL" id="KAH7663041.1"/>
    </source>
</evidence>
<comment type="caution">
    <text evidence="1">The sequence shown here is derived from an EMBL/GenBank/DDBJ whole genome shotgun (WGS) entry which is preliminary data.</text>
</comment>
<evidence type="ECO:0000313" key="2">
    <source>
        <dbReference type="Proteomes" id="UP000827976"/>
    </source>
</evidence>
<organism evidence="1 2">
    <name type="scientific">Dioscorea alata</name>
    <name type="common">Purple yam</name>
    <dbReference type="NCBI Taxonomy" id="55571"/>
    <lineage>
        <taxon>Eukaryota</taxon>
        <taxon>Viridiplantae</taxon>
        <taxon>Streptophyta</taxon>
        <taxon>Embryophyta</taxon>
        <taxon>Tracheophyta</taxon>
        <taxon>Spermatophyta</taxon>
        <taxon>Magnoliopsida</taxon>
        <taxon>Liliopsida</taxon>
        <taxon>Dioscoreales</taxon>
        <taxon>Dioscoreaceae</taxon>
        <taxon>Dioscorea</taxon>
    </lineage>
</organism>
<reference evidence="2" key="1">
    <citation type="journal article" date="2022" name="Nat. Commun.">
        <title>Chromosome evolution and the genetic basis of agronomically important traits in greater yam.</title>
        <authorList>
            <person name="Bredeson J.V."/>
            <person name="Lyons J.B."/>
            <person name="Oniyinde I.O."/>
            <person name="Okereke N.R."/>
            <person name="Kolade O."/>
            <person name="Nnabue I."/>
            <person name="Nwadili C.O."/>
            <person name="Hribova E."/>
            <person name="Parker M."/>
            <person name="Nwogha J."/>
            <person name="Shu S."/>
            <person name="Carlson J."/>
            <person name="Kariba R."/>
            <person name="Muthemba S."/>
            <person name="Knop K."/>
            <person name="Barton G.J."/>
            <person name="Sherwood A.V."/>
            <person name="Lopez-Montes A."/>
            <person name="Asiedu R."/>
            <person name="Jamnadass R."/>
            <person name="Muchugi A."/>
            <person name="Goodstein D."/>
            <person name="Egesi C.N."/>
            <person name="Featherston J."/>
            <person name="Asfaw A."/>
            <person name="Simpson G.G."/>
            <person name="Dolezel J."/>
            <person name="Hendre P.S."/>
            <person name="Van Deynze A."/>
            <person name="Kumar P.L."/>
            <person name="Obidiegwu J.E."/>
            <person name="Bhattacharjee R."/>
            <person name="Rokhsar D.S."/>
        </authorList>
    </citation>
    <scope>NUCLEOTIDE SEQUENCE [LARGE SCALE GENOMIC DNA]</scope>
    <source>
        <strain evidence="2">cv. TDa95/00328</strain>
    </source>
</reference>
<sequence length="596" mass="65578">MATIDPFYNSEEDSDYQIEEEEEDDDDDFDEEDYELDINPSELVSHTRENLVFEALMEEENADEEDVVEVCGPGGGAIRGSSGGVEMADVFDPASSSSAVCPVCYEPWTSEGPHRVCCILCGHVYGRSCLEKWVERCGSYKAKCPQCSRQFRKKDIINLFAPVIGVQHQNLYKELCALREKNELLISEKAQLMEELKNEKKKACLQHAKSGSAQKRLFDYFSHQCDLPAQFFSEHNILPHNPGGSDNFQFSFALKNEWIVDGARVLGIDAASEIVFVSGKKTSFGGEHLLSKISVLAPSEIDKIQLPPNTGAVRDLCILPSSLALIASLGKKLSLFSTRSNQVVLKYDLPVPVWSCSHDANDPNYIYAGLQNGMVFVFDLRQTERCVASLEGLSGHPIHTIHSIVHNDNTRKVVTASALGPCIWNVGGIGECPSLIPGMENQGICISLACSSSTDELVASYRPKVEVSNDTASCSQTSSSPSQPISGCGKVGTHVLIKRLNSTQYFRHRNGFGYVSELRMQKSAIISSECSNPLFVYADESTRGVCLSELPSFQVVNRLMPHPTHILDLRYAKASGPGFLGTISEDKLQLFTCSNV</sequence>
<accession>A0ACB7UQY0</accession>
<dbReference type="Proteomes" id="UP000827976">
    <property type="component" value="Chromosome 14"/>
</dbReference>
<gene>
    <name evidence="1" type="ORF">IHE45_14G027000</name>
</gene>
<keyword evidence="2" id="KW-1185">Reference proteome</keyword>